<dbReference type="Proteomes" id="UP000680989">
    <property type="component" value="Plasmid pRS"/>
</dbReference>
<organism evidence="3 4">
    <name type="scientific">Ralstonia nicotianae</name>
    <dbReference type="NCBI Taxonomy" id="3037696"/>
    <lineage>
        <taxon>Bacteria</taxon>
        <taxon>Pseudomonadati</taxon>
        <taxon>Pseudomonadota</taxon>
        <taxon>Betaproteobacteria</taxon>
        <taxon>Burkholderiales</taxon>
        <taxon>Burkholderiaceae</taxon>
        <taxon>Ralstonia</taxon>
        <taxon>Ralstonia solanacearum species complex</taxon>
    </lineage>
</organism>
<dbReference type="Gene3D" id="3.90.850.10">
    <property type="entry name" value="Fumarylacetoacetase-like, C-terminal domain"/>
    <property type="match status" value="1"/>
</dbReference>
<keyword evidence="4" id="KW-1185">Reference proteome</keyword>
<dbReference type="RefSeq" id="WP_011004189.1">
    <property type="nucleotide sequence ID" value="NZ_CP046675.1"/>
</dbReference>
<accession>A0ABX7ZZA9</accession>
<reference evidence="4" key="1">
    <citation type="submission" date="2019-12" db="EMBL/GenBank/DDBJ databases">
        <title>Whole-genome sequence of tobacco pathogen Ralstonia pseudosolanacearum strain RS, originating from Yunnan province of China.</title>
        <authorList>
            <person name="Lu C.-H."/>
        </authorList>
    </citation>
    <scope>NUCLEOTIDE SEQUENCE [LARGE SCALE GENOMIC DNA]</scope>
    <source>
        <strain evidence="4">RS</strain>
        <plasmid evidence="4">pRS</plasmid>
    </source>
</reference>
<keyword evidence="1" id="KW-0456">Lyase</keyword>
<dbReference type="InterPro" id="IPR011234">
    <property type="entry name" value="Fumarylacetoacetase-like_C"/>
</dbReference>
<evidence type="ECO:0000256" key="1">
    <source>
        <dbReference type="ARBA" id="ARBA00023239"/>
    </source>
</evidence>
<dbReference type="Pfam" id="PF01557">
    <property type="entry name" value="FAA_hydrolase"/>
    <property type="match status" value="1"/>
</dbReference>
<evidence type="ECO:0000313" key="3">
    <source>
        <dbReference type="EMBL" id="QUP60560.1"/>
    </source>
</evidence>
<feature type="domain" description="Fumarylacetoacetase-like C-terminal" evidence="2">
    <location>
        <begin position="87"/>
        <end position="253"/>
    </location>
</feature>
<evidence type="ECO:0000259" key="2">
    <source>
        <dbReference type="Pfam" id="PF01557"/>
    </source>
</evidence>
<dbReference type="SUPFAM" id="SSF56529">
    <property type="entry name" value="FAH"/>
    <property type="match status" value="1"/>
</dbReference>
<proteinExistence type="predicted"/>
<gene>
    <name evidence="3" type="ORF">GO999_18490</name>
</gene>
<geneLocation type="plasmid" evidence="3 4">
    <name>pRS</name>
</geneLocation>
<dbReference type="InterPro" id="IPR050772">
    <property type="entry name" value="Hydratase-Decarb/MhpD_sf"/>
</dbReference>
<dbReference type="InterPro" id="IPR036663">
    <property type="entry name" value="Fumarylacetoacetase_C_sf"/>
</dbReference>
<sequence length="263" mass="27803">MNDRFETLAQRVDGAAHGARAIAQFGEAEQLTVPDAYAIQAASIARRLARGERRTGVKMGFTSRAKMVQMGVHDVIWGRLTDAMALEEGVAVPLSRYVHPRVEPELAFLLAKPLPPRASLAEALASVAAVAPALEVIDSRYEHFKFSLTDVIADNASSSGYVIGPWADPRRDFSNLGLVLSIDGQPRQIGSTAGILGHPLRSLVAAARLAADAGEPLQAGWIVMAGGATAAEALAPGMHVRCEMQGLGAVEFTTIQSGDDACH</sequence>
<keyword evidence="3" id="KW-0614">Plasmid</keyword>
<dbReference type="EMBL" id="CP046675">
    <property type="protein sequence ID" value="QUP60560.1"/>
    <property type="molecule type" value="Genomic_DNA"/>
</dbReference>
<dbReference type="PANTHER" id="PTHR30143:SF0">
    <property type="entry name" value="2-KETO-4-PENTENOATE HYDRATASE"/>
    <property type="match status" value="1"/>
</dbReference>
<dbReference type="PANTHER" id="PTHR30143">
    <property type="entry name" value="ACID HYDRATASE"/>
    <property type="match status" value="1"/>
</dbReference>
<evidence type="ECO:0000313" key="4">
    <source>
        <dbReference type="Proteomes" id="UP000680989"/>
    </source>
</evidence>
<protein>
    <submittedName>
        <fullName evidence="3">4-oxalocrotonate decarboxylase</fullName>
    </submittedName>
</protein>
<name>A0ABX7ZZA9_9RALS</name>